<dbReference type="InterPro" id="IPR042381">
    <property type="entry name" value="CD96"/>
</dbReference>
<evidence type="ECO:0000313" key="3">
    <source>
        <dbReference type="Proteomes" id="UP001652642"/>
    </source>
</evidence>
<evidence type="ECO:0000259" key="2">
    <source>
        <dbReference type="PROSITE" id="PS50835"/>
    </source>
</evidence>
<dbReference type="Proteomes" id="UP001652642">
    <property type="component" value="Chromosome 3"/>
</dbReference>
<accession>A0ABM5FXC3</accession>
<evidence type="ECO:0000313" key="4">
    <source>
        <dbReference type="RefSeq" id="XP_072850050.1"/>
    </source>
</evidence>
<dbReference type="Gene3D" id="2.60.40.10">
    <property type="entry name" value="Immunoglobulins"/>
    <property type="match status" value="3"/>
</dbReference>
<gene>
    <name evidence="4" type="primary">CD96</name>
</gene>
<keyword evidence="1" id="KW-0812">Transmembrane</keyword>
<dbReference type="PROSITE" id="PS50835">
    <property type="entry name" value="IG_LIKE"/>
    <property type="match status" value="3"/>
</dbReference>
<dbReference type="GeneID" id="110087919"/>
<dbReference type="RefSeq" id="XP_072850050.1">
    <property type="nucleotide sequence ID" value="XM_072993949.1"/>
</dbReference>
<dbReference type="InterPro" id="IPR007110">
    <property type="entry name" value="Ig-like_dom"/>
</dbReference>
<dbReference type="SMART" id="SM00409">
    <property type="entry name" value="IG"/>
    <property type="match status" value="2"/>
</dbReference>
<organism evidence="3 4">
    <name type="scientific">Pogona vitticeps</name>
    <name type="common">central bearded dragon</name>
    <dbReference type="NCBI Taxonomy" id="103695"/>
    <lineage>
        <taxon>Eukaryota</taxon>
        <taxon>Metazoa</taxon>
        <taxon>Chordata</taxon>
        <taxon>Craniata</taxon>
        <taxon>Vertebrata</taxon>
        <taxon>Euteleostomi</taxon>
        <taxon>Lepidosauria</taxon>
        <taxon>Squamata</taxon>
        <taxon>Bifurcata</taxon>
        <taxon>Unidentata</taxon>
        <taxon>Episquamata</taxon>
        <taxon>Toxicofera</taxon>
        <taxon>Iguania</taxon>
        <taxon>Acrodonta</taxon>
        <taxon>Agamidae</taxon>
        <taxon>Amphibolurinae</taxon>
        <taxon>Pogona</taxon>
    </lineage>
</organism>
<dbReference type="SUPFAM" id="SSF48726">
    <property type="entry name" value="Immunoglobulin"/>
    <property type="match status" value="3"/>
</dbReference>
<dbReference type="PANTHER" id="PTHR15317">
    <property type="entry name" value="T-CELL SURFACE PROTEIN TACTILE"/>
    <property type="match status" value="1"/>
</dbReference>
<evidence type="ECO:0000256" key="1">
    <source>
        <dbReference type="SAM" id="Phobius"/>
    </source>
</evidence>
<feature type="transmembrane region" description="Helical" evidence="1">
    <location>
        <begin position="496"/>
        <end position="518"/>
    </location>
</feature>
<proteinExistence type="predicted"/>
<reference evidence="4" key="1">
    <citation type="submission" date="2025-08" db="UniProtKB">
        <authorList>
            <consortium name="RefSeq"/>
        </authorList>
    </citation>
    <scope>IDENTIFICATION</scope>
</reference>
<keyword evidence="1" id="KW-0472">Membrane</keyword>
<protein>
    <submittedName>
        <fullName evidence="4">T-cell surface protein tactile isoform X1</fullName>
    </submittedName>
</protein>
<feature type="domain" description="Ig-like" evidence="2">
    <location>
        <begin position="275"/>
        <end position="371"/>
    </location>
</feature>
<sequence length="563" mass="63839">MDIRQTLQTYYFLPIYLLLLHLICGQSEIIIKNEKMVYALPGENVTLTCNILKEKGIHVTQTQWSKVSDVPTRRIAVYNPLYGTIYSEKVYSYSVNFRKDSQHCMTDISHGNFTPNYTECNQWILQFKNVSLESSGKYECSFTTFPAGASSSEINLVVMKIDVKSFVVEALLNQTLEIPCIKDLPSANLRNASLTWLLKENENEEILISKPSYNSREYITRTTMYKDRIESNSENTLIISPVSVFDDGKKFVCSVSHHPGRIMKTTTEVKVFVKPEISISLNASFTGKATFTCVIKKAFPKPELLWYLDGEILKGRSEGIVIQNEDTKVAGGFYEMRSLLIIWKTIQTSHSLAVKCMSVYPFLGNKTRNISSGDILLPRGWQPTTLDSLKTNSHIPPSLDSRTEKPWHFTKNLQNNTQTRSFSDYTVSQGLKDSTSTTQKTSIHVTHLRENTTASQGNLSTKKAVEPTTLVSPNNPPTVNTRFNNNGTATFPRHNYFSWPALVAALLFFCTFLILLGIRKWCQYQKEIMNRPPSFKPPPPPVKYTSMQGFDGTYTSCNELENL</sequence>
<keyword evidence="3" id="KW-1185">Reference proteome</keyword>
<dbReference type="PANTHER" id="PTHR15317:SF1">
    <property type="entry name" value="T-CELL SURFACE PROTEIN TACTILE"/>
    <property type="match status" value="1"/>
</dbReference>
<dbReference type="InterPro" id="IPR003599">
    <property type="entry name" value="Ig_sub"/>
</dbReference>
<dbReference type="InterPro" id="IPR036179">
    <property type="entry name" value="Ig-like_dom_sf"/>
</dbReference>
<feature type="domain" description="Ig-like" evidence="2">
    <location>
        <begin position="14"/>
        <end position="157"/>
    </location>
</feature>
<feature type="domain" description="Ig-like" evidence="2">
    <location>
        <begin position="173"/>
        <end position="270"/>
    </location>
</feature>
<keyword evidence="1" id="KW-1133">Transmembrane helix</keyword>
<name>A0ABM5FXC3_9SAUR</name>
<dbReference type="InterPro" id="IPR013783">
    <property type="entry name" value="Ig-like_fold"/>
</dbReference>